<dbReference type="SFLD" id="SFLDS00003">
    <property type="entry name" value="Haloacid_Dehalogenase"/>
    <property type="match status" value="1"/>
</dbReference>
<protein>
    <submittedName>
        <fullName evidence="1">HAD-IA family hydrolase</fullName>
    </submittedName>
</protein>
<dbReference type="SFLD" id="SFLDG01129">
    <property type="entry name" value="C1.5:_HAD__Beta-PGM__Phosphata"/>
    <property type="match status" value="1"/>
</dbReference>
<dbReference type="NCBIfam" id="TIGR01549">
    <property type="entry name" value="HAD-SF-IA-v1"/>
    <property type="match status" value="1"/>
</dbReference>
<reference evidence="1 2" key="1">
    <citation type="submission" date="2019-11" db="EMBL/GenBank/DDBJ databases">
        <title>Lactobacillus sp. nov. CRM56-3, isolated from fermented tea leaves.</title>
        <authorList>
            <person name="Phuengjayaem S."/>
            <person name="Tanasupawat S."/>
        </authorList>
    </citation>
    <scope>NUCLEOTIDE SEQUENCE [LARGE SCALE GENOMIC DNA]</scope>
    <source>
        <strain evidence="1 2">CRM56-3</strain>
    </source>
</reference>
<dbReference type="NCBIfam" id="TIGR01509">
    <property type="entry name" value="HAD-SF-IA-v3"/>
    <property type="match status" value="1"/>
</dbReference>
<dbReference type="AlphaFoldDB" id="A0A7X3C2Z2"/>
<keyword evidence="1" id="KW-0378">Hydrolase</keyword>
<comment type="caution">
    <text evidence="1">The sequence shown here is derived from an EMBL/GenBank/DDBJ whole genome shotgun (WGS) entry which is preliminary data.</text>
</comment>
<dbReference type="InterPro" id="IPR023198">
    <property type="entry name" value="PGP-like_dom2"/>
</dbReference>
<accession>A0A7X3C2Z2</accession>
<dbReference type="InterPro" id="IPR006439">
    <property type="entry name" value="HAD-SF_hydro_IA"/>
</dbReference>
<dbReference type="GO" id="GO:0006281">
    <property type="term" value="P:DNA repair"/>
    <property type="evidence" value="ECO:0007669"/>
    <property type="project" value="TreeGrafter"/>
</dbReference>
<gene>
    <name evidence="1" type="ORF">GM612_06810</name>
</gene>
<dbReference type="EMBL" id="WNJO01000007">
    <property type="protein sequence ID" value="MTV82362.1"/>
    <property type="molecule type" value="Genomic_DNA"/>
</dbReference>
<dbReference type="SUPFAM" id="SSF56784">
    <property type="entry name" value="HAD-like"/>
    <property type="match status" value="1"/>
</dbReference>
<dbReference type="PANTHER" id="PTHR43434">
    <property type="entry name" value="PHOSPHOGLYCOLATE PHOSPHATASE"/>
    <property type="match status" value="1"/>
</dbReference>
<dbReference type="GO" id="GO:0008967">
    <property type="term" value="F:phosphoglycolate phosphatase activity"/>
    <property type="evidence" value="ECO:0007669"/>
    <property type="project" value="TreeGrafter"/>
</dbReference>
<organism evidence="1 2">
    <name type="scientific">Secundilactobacillus folii</name>
    <dbReference type="NCBI Taxonomy" id="2678357"/>
    <lineage>
        <taxon>Bacteria</taxon>
        <taxon>Bacillati</taxon>
        <taxon>Bacillota</taxon>
        <taxon>Bacilli</taxon>
        <taxon>Lactobacillales</taxon>
        <taxon>Lactobacillaceae</taxon>
        <taxon>Secundilactobacillus</taxon>
    </lineage>
</organism>
<dbReference type="InterPro" id="IPR036412">
    <property type="entry name" value="HAD-like_sf"/>
</dbReference>
<dbReference type="Pfam" id="PF13419">
    <property type="entry name" value="HAD_2"/>
    <property type="match status" value="1"/>
</dbReference>
<dbReference type="Gene3D" id="1.10.150.240">
    <property type="entry name" value="Putative phosphatase, domain 2"/>
    <property type="match status" value="1"/>
</dbReference>
<dbReference type="Gene3D" id="3.40.50.1000">
    <property type="entry name" value="HAD superfamily/HAD-like"/>
    <property type="match status" value="1"/>
</dbReference>
<sequence>MVECCEFFVFYVKFGGQFGMKTFIFDIDGTLLDTEAMYMKALDQVLRRHQIVHPYHELTQTFGITSLDALKRLRVPDDLIEPILKEWTAAIPAFQSLAHVYDGIEAMLQKLNAQKDVQVAIMTSKRQFEFKRDVTPLGLDKYFSEFVFFEDYQRGKPAPDPILVALKRLRADRTQTVYIGDTQYDLQAAHAAGVKFGLVAWGAKNQQGVSAADYVFAFPDEIVALAQE</sequence>
<proteinExistence type="predicted"/>
<evidence type="ECO:0000313" key="1">
    <source>
        <dbReference type="EMBL" id="MTV82362.1"/>
    </source>
</evidence>
<name>A0A7X3C2Z2_9LACO</name>
<evidence type="ECO:0000313" key="2">
    <source>
        <dbReference type="Proteomes" id="UP000466388"/>
    </source>
</evidence>
<dbReference type="InterPro" id="IPR041492">
    <property type="entry name" value="HAD_2"/>
</dbReference>
<dbReference type="GO" id="GO:0005829">
    <property type="term" value="C:cytosol"/>
    <property type="evidence" value="ECO:0007669"/>
    <property type="project" value="TreeGrafter"/>
</dbReference>
<dbReference type="PANTHER" id="PTHR43434:SF26">
    <property type="entry name" value="PYROPHOSPHATASE PPAX"/>
    <property type="match status" value="1"/>
</dbReference>
<keyword evidence="2" id="KW-1185">Reference proteome</keyword>
<dbReference type="Proteomes" id="UP000466388">
    <property type="component" value="Unassembled WGS sequence"/>
</dbReference>
<dbReference type="InterPro" id="IPR050155">
    <property type="entry name" value="HAD-like_hydrolase_sf"/>
</dbReference>
<dbReference type="InterPro" id="IPR023214">
    <property type="entry name" value="HAD_sf"/>
</dbReference>